<reference evidence="5 6" key="1">
    <citation type="submission" date="2019-12" db="EMBL/GenBank/DDBJ databases">
        <title>Devosia maris sp. nov., isolated from the deep seawater.</title>
        <authorList>
            <person name="Liu Y."/>
        </authorList>
    </citation>
    <scope>NUCLEOTIDE SEQUENCE [LARGE SCALE GENOMIC DNA]</scope>
    <source>
        <strain evidence="5 6">L53-10-65</strain>
    </source>
</reference>
<evidence type="ECO:0000256" key="1">
    <source>
        <dbReference type="ARBA" id="ARBA00010928"/>
    </source>
</evidence>
<accession>A0A7X3FPH0</accession>
<dbReference type="SUPFAM" id="SSF51735">
    <property type="entry name" value="NAD(P)-binding Rossmann-fold domains"/>
    <property type="match status" value="1"/>
</dbReference>
<keyword evidence="2" id="KW-0560">Oxidoreductase</keyword>
<dbReference type="Pfam" id="PF22725">
    <property type="entry name" value="GFO_IDH_MocA_C3"/>
    <property type="match status" value="1"/>
</dbReference>
<evidence type="ECO:0000313" key="6">
    <source>
        <dbReference type="Proteomes" id="UP000438106"/>
    </source>
</evidence>
<dbReference type="Gene3D" id="3.40.50.720">
    <property type="entry name" value="NAD(P)-binding Rossmann-like Domain"/>
    <property type="match status" value="1"/>
</dbReference>
<comment type="caution">
    <text evidence="5">The sequence shown here is derived from an EMBL/GenBank/DDBJ whole genome shotgun (WGS) entry which is preliminary data.</text>
</comment>
<comment type="similarity">
    <text evidence="1">Belongs to the Gfo/Idh/MocA family.</text>
</comment>
<dbReference type="Gene3D" id="3.30.360.10">
    <property type="entry name" value="Dihydrodipicolinate Reductase, domain 2"/>
    <property type="match status" value="1"/>
</dbReference>
<dbReference type="Pfam" id="PF01408">
    <property type="entry name" value="GFO_IDH_MocA"/>
    <property type="match status" value="1"/>
</dbReference>
<proteinExistence type="inferred from homology"/>
<protein>
    <submittedName>
        <fullName evidence="5">Gfo/Idh/MocA family oxidoreductase</fullName>
    </submittedName>
</protein>
<organism evidence="5 6">
    <name type="scientific">Devosia marina</name>
    <dbReference type="NCBI Taxonomy" id="2683198"/>
    <lineage>
        <taxon>Bacteria</taxon>
        <taxon>Pseudomonadati</taxon>
        <taxon>Pseudomonadota</taxon>
        <taxon>Alphaproteobacteria</taxon>
        <taxon>Hyphomicrobiales</taxon>
        <taxon>Devosiaceae</taxon>
        <taxon>Devosia</taxon>
    </lineage>
</organism>
<dbReference type="InterPro" id="IPR050984">
    <property type="entry name" value="Gfo/Idh/MocA_domain"/>
</dbReference>
<dbReference type="GO" id="GO:0016491">
    <property type="term" value="F:oxidoreductase activity"/>
    <property type="evidence" value="ECO:0007669"/>
    <property type="project" value="UniProtKB-KW"/>
</dbReference>
<dbReference type="SUPFAM" id="SSF55347">
    <property type="entry name" value="Glyceraldehyde-3-phosphate dehydrogenase-like, C-terminal domain"/>
    <property type="match status" value="1"/>
</dbReference>
<dbReference type="AlphaFoldDB" id="A0A7X3FPH0"/>
<evidence type="ECO:0000313" key="5">
    <source>
        <dbReference type="EMBL" id="MVS98384.1"/>
    </source>
</evidence>
<evidence type="ECO:0000259" key="4">
    <source>
        <dbReference type="Pfam" id="PF22725"/>
    </source>
</evidence>
<sequence length="341" mass="37697">MPLLPPTLEQSFSRRRQTVLRIGILGASRIVPWALAEPAARRDDIRLLAIAARRAGSAQPLASQYGIERVYDSYDDVIADPDIDLIYNPLPPHLHAEWSIKALDAGKHVLCEKPFAMNADEARRMNEAAKRSGRRIIEAFHDRYHPVFLHLQQQVNAGRVGKVRNLDAIFNHTIPRIEGEFRRIASMGGGALMDLGCYPIHWCRSLTGEEPTVTDVDAVLDPAGYDEEVVATLRFPSDVEARIECRMTDGWQYYARFTIEGDRGTIIAENSLLPHRGHTIIETVDGIPRQYTIGGGTTFDYQLAAVVSALAEGSALPTEGTDPVGNMATIDAIYAQASLAR</sequence>
<dbReference type="PANTHER" id="PTHR22604:SF105">
    <property type="entry name" value="TRANS-1,2-DIHYDROBENZENE-1,2-DIOL DEHYDROGENASE"/>
    <property type="match status" value="1"/>
</dbReference>
<keyword evidence="6" id="KW-1185">Reference proteome</keyword>
<dbReference type="InterPro" id="IPR055170">
    <property type="entry name" value="GFO_IDH_MocA-like_dom"/>
</dbReference>
<dbReference type="EMBL" id="WQRF01000001">
    <property type="protein sequence ID" value="MVS98384.1"/>
    <property type="molecule type" value="Genomic_DNA"/>
</dbReference>
<dbReference type="PANTHER" id="PTHR22604">
    <property type="entry name" value="OXIDOREDUCTASES"/>
    <property type="match status" value="1"/>
</dbReference>
<dbReference type="InterPro" id="IPR000683">
    <property type="entry name" value="Gfo/Idh/MocA-like_OxRdtase_N"/>
</dbReference>
<feature type="domain" description="GFO/IDH/MocA-like oxidoreductase" evidence="4">
    <location>
        <begin position="148"/>
        <end position="266"/>
    </location>
</feature>
<evidence type="ECO:0000259" key="3">
    <source>
        <dbReference type="Pfam" id="PF01408"/>
    </source>
</evidence>
<dbReference type="GO" id="GO:0000166">
    <property type="term" value="F:nucleotide binding"/>
    <property type="evidence" value="ECO:0007669"/>
    <property type="project" value="InterPro"/>
</dbReference>
<dbReference type="InterPro" id="IPR036291">
    <property type="entry name" value="NAD(P)-bd_dom_sf"/>
</dbReference>
<gene>
    <name evidence="5" type="ORF">GO014_05025</name>
</gene>
<feature type="domain" description="Gfo/Idh/MocA-like oxidoreductase N-terminal" evidence="3">
    <location>
        <begin position="20"/>
        <end position="138"/>
    </location>
</feature>
<dbReference type="Proteomes" id="UP000438106">
    <property type="component" value="Unassembled WGS sequence"/>
</dbReference>
<name>A0A7X3FPH0_9HYPH</name>
<evidence type="ECO:0000256" key="2">
    <source>
        <dbReference type="ARBA" id="ARBA00023002"/>
    </source>
</evidence>